<gene>
    <name evidence="1" type="ORF">EGYM00163_LOCUS36932</name>
</gene>
<sequence>MNAPKHPFLLSPLTQEATLGHHLATFVPSWSAMADLTMQQSAGVGGGLRSAIRRTFSPRICFSPVHLRACWFPLPLRTAVAEQKASCFPAPEIVEWFFPVPQM</sequence>
<reference evidence="1" key="1">
    <citation type="submission" date="2021-01" db="EMBL/GenBank/DDBJ databases">
        <authorList>
            <person name="Corre E."/>
            <person name="Pelletier E."/>
            <person name="Niang G."/>
            <person name="Scheremetjew M."/>
            <person name="Finn R."/>
            <person name="Kale V."/>
            <person name="Holt S."/>
            <person name="Cochrane G."/>
            <person name="Meng A."/>
            <person name="Brown T."/>
            <person name="Cohen L."/>
        </authorList>
    </citation>
    <scope>NUCLEOTIDE SEQUENCE</scope>
    <source>
        <strain evidence="1">CCMP1594</strain>
    </source>
</reference>
<protein>
    <submittedName>
        <fullName evidence="1">Uncharacterized protein</fullName>
    </submittedName>
</protein>
<evidence type="ECO:0000313" key="1">
    <source>
        <dbReference type="EMBL" id="CAE0825680.1"/>
    </source>
</evidence>
<dbReference type="AlphaFoldDB" id="A0A7S4G591"/>
<proteinExistence type="predicted"/>
<organism evidence="1">
    <name type="scientific">Eutreptiella gymnastica</name>
    <dbReference type="NCBI Taxonomy" id="73025"/>
    <lineage>
        <taxon>Eukaryota</taxon>
        <taxon>Discoba</taxon>
        <taxon>Euglenozoa</taxon>
        <taxon>Euglenida</taxon>
        <taxon>Spirocuta</taxon>
        <taxon>Euglenophyceae</taxon>
        <taxon>Eutreptiales</taxon>
        <taxon>Eutreptiaceae</taxon>
        <taxon>Eutreptiella</taxon>
    </lineage>
</organism>
<name>A0A7S4G591_9EUGL</name>
<dbReference type="EMBL" id="HBJA01106898">
    <property type="protein sequence ID" value="CAE0825680.1"/>
    <property type="molecule type" value="Transcribed_RNA"/>
</dbReference>
<accession>A0A7S4G591</accession>